<evidence type="ECO:0000256" key="1">
    <source>
        <dbReference type="ARBA" id="ARBA00008812"/>
    </source>
</evidence>
<proteinExistence type="inferred from homology"/>
<dbReference type="EMBL" id="FTOF01000018">
    <property type="protein sequence ID" value="SIS59539.1"/>
    <property type="molecule type" value="Genomic_DNA"/>
</dbReference>
<dbReference type="RefSeq" id="WP_076599986.1">
    <property type="nucleotide sequence ID" value="NZ_CP046976.1"/>
</dbReference>
<organism evidence="3 4">
    <name type="scientific">Corynebacterium appendicis CIP 107643</name>
    <dbReference type="NCBI Taxonomy" id="1161099"/>
    <lineage>
        <taxon>Bacteria</taxon>
        <taxon>Bacillati</taxon>
        <taxon>Actinomycetota</taxon>
        <taxon>Actinomycetes</taxon>
        <taxon>Mycobacteriales</taxon>
        <taxon>Corynebacteriaceae</taxon>
        <taxon>Corynebacterium</taxon>
    </lineage>
</organism>
<dbReference type="InterPro" id="IPR007372">
    <property type="entry name" value="Lipid/polyisoprenoid-bd_YceI"/>
</dbReference>
<evidence type="ECO:0000259" key="2">
    <source>
        <dbReference type="SMART" id="SM00867"/>
    </source>
</evidence>
<dbReference type="SUPFAM" id="SSF101874">
    <property type="entry name" value="YceI-like"/>
    <property type="match status" value="1"/>
</dbReference>
<keyword evidence="4" id="KW-1185">Reference proteome</keyword>
<accession>A0A1N7KDA9</accession>
<gene>
    <name evidence="3" type="ORF">SAMN05444817_11811</name>
</gene>
<dbReference type="InterPro" id="IPR036761">
    <property type="entry name" value="TTHA0802/YceI-like_sf"/>
</dbReference>
<dbReference type="Pfam" id="PF04264">
    <property type="entry name" value="YceI"/>
    <property type="match status" value="1"/>
</dbReference>
<evidence type="ECO:0000313" key="3">
    <source>
        <dbReference type="EMBL" id="SIS59539.1"/>
    </source>
</evidence>
<dbReference type="PANTHER" id="PTHR34406:SF1">
    <property type="entry name" value="PROTEIN YCEI"/>
    <property type="match status" value="1"/>
</dbReference>
<name>A0A1N7KDA9_9CORY</name>
<dbReference type="OrthoDB" id="9811006at2"/>
<dbReference type="PANTHER" id="PTHR34406">
    <property type="entry name" value="PROTEIN YCEI"/>
    <property type="match status" value="1"/>
</dbReference>
<comment type="similarity">
    <text evidence="1">Belongs to the UPF0312 family.</text>
</comment>
<protein>
    <submittedName>
        <fullName evidence="3">Polyisoprenoid-binding protein YceI</fullName>
    </submittedName>
</protein>
<dbReference type="SMART" id="SM00867">
    <property type="entry name" value="YceI"/>
    <property type="match status" value="1"/>
</dbReference>
<dbReference type="AlphaFoldDB" id="A0A1N7KDA9"/>
<dbReference type="Gene3D" id="2.40.128.110">
    <property type="entry name" value="Lipid/polyisoprenoid-binding, YceI-like"/>
    <property type="match status" value="1"/>
</dbReference>
<dbReference type="Proteomes" id="UP000186292">
    <property type="component" value="Unassembled WGS sequence"/>
</dbReference>
<reference evidence="4" key="1">
    <citation type="submission" date="2017-01" db="EMBL/GenBank/DDBJ databases">
        <authorList>
            <person name="Varghese N."/>
            <person name="Submissions S."/>
        </authorList>
    </citation>
    <scope>NUCLEOTIDE SEQUENCE [LARGE SCALE GENOMIC DNA]</scope>
    <source>
        <strain evidence="4">DSM 44531</strain>
    </source>
</reference>
<evidence type="ECO:0000313" key="4">
    <source>
        <dbReference type="Proteomes" id="UP000186292"/>
    </source>
</evidence>
<feature type="domain" description="Lipid/polyisoprenoid-binding YceI-like" evidence="2">
    <location>
        <begin position="9"/>
        <end position="178"/>
    </location>
</feature>
<sequence length="181" mass="19761">MTTQNFSGVYDLDTAHSSVAFTVRHAMVTKVRGEFTDFTATLTANQDNPAESNVEATVETASVDTRNADRDTHIKNEDFFDVEKFPQMTFKSTSFDVDANGNGTVTGDLTIKETTKPVTLDVETFGIEEDPFGNTRLGFEARTTINRMEFGIDFEAPLNSGGALVGEKITIEIDGSGIKRA</sequence>